<evidence type="ECO:0000256" key="1">
    <source>
        <dbReference type="ARBA" id="ARBA00001561"/>
    </source>
</evidence>
<dbReference type="EC" id="3.5.1.28" evidence="2"/>
<comment type="caution">
    <text evidence="6">The sequence shown here is derived from an EMBL/GenBank/DDBJ whole genome shotgun (WGS) entry which is preliminary data.</text>
</comment>
<dbReference type="PANTHER" id="PTHR30404">
    <property type="entry name" value="N-ACETYLMURAMOYL-L-ALANINE AMIDASE"/>
    <property type="match status" value="1"/>
</dbReference>
<evidence type="ECO:0000256" key="3">
    <source>
        <dbReference type="ARBA" id="ARBA00022801"/>
    </source>
</evidence>
<comment type="catalytic activity">
    <reaction evidence="1">
        <text>Hydrolyzes the link between N-acetylmuramoyl residues and L-amino acid residues in certain cell-wall glycopeptides.</text>
        <dbReference type="EC" id="3.5.1.28"/>
    </reaction>
</comment>
<feature type="signal peptide" evidence="4">
    <location>
        <begin position="1"/>
        <end position="20"/>
    </location>
</feature>
<protein>
    <recommendedName>
        <fullName evidence="2">N-acetylmuramoyl-L-alanine amidase</fullName>
        <ecNumber evidence="2">3.5.1.28</ecNumber>
    </recommendedName>
</protein>
<keyword evidence="7" id="KW-1185">Reference proteome</keyword>
<dbReference type="PANTHER" id="PTHR30404:SF0">
    <property type="entry name" value="N-ACETYLMURAMOYL-L-ALANINE AMIDASE AMIC"/>
    <property type="match status" value="1"/>
</dbReference>
<evidence type="ECO:0000256" key="4">
    <source>
        <dbReference type="SAM" id="SignalP"/>
    </source>
</evidence>
<dbReference type="Pfam" id="PF01520">
    <property type="entry name" value="Amidase_3"/>
    <property type="match status" value="1"/>
</dbReference>
<dbReference type="InterPro" id="IPR002508">
    <property type="entry name" value="MurNAc-LAA_cat"/>
</dbReference>
<keyword evidence="3 6" id="KW-0378">Hydrolase</keyword>
<proteinExistence type="predicted"/>
<dbReference type="Gene3D" id="2.60.40.3500">
    <property type="match status" value="1"/>
</dbReference>
<evidence type="ECO:0000313" key="6">
    <source>
        <dbReference type="EMBL" id="MET3527660.1"/>
    </source>
</evidence>
<name>A0ABV2EKU6_9CAUL</name>
<feature type="domain" description="MurNAc-LAA" evidence="5">
    <location>
        <begin position="225"/>
        <end position="375"/>
    </location>
</feature>
<dbReference type="SUPFAM" id="SSF53187">
    <property type="entry name" value="Zn-dependent exopeptidases"/>
    <property type="match status" value="1"/>
</dbReference>
<feature type="chain" id="PRO_5045610950" description="N-acetylmuramoyl-L-alanine amidase" evidence="4">
    <location>
        <begin position="21"/>
        <end position="387"/>
    </location>
</feature>
<dbReference type="SMART" id="SM00646">
    <property type="entry name" value="Ami_3"/>
    <property type="match status" value="1"/>
</dbReference>
<organism evidence="6 7">
    <name type="scientific">Phenylobacterium koreense</name>
    <dbReference type="NCBI Taxonomy" id="266125"/>
    <lineage>
        <taxon>Bacteria</taxon>
        <taxon>Pseudomonadati</taxon>
        <taxon>Pseudomonadota</taxon>
        <taxon>Alphaproteobacteria</taxon>
        <taxon>Caulobacterales</taxon>
        <taxon>Caulobacteraceae</taxon>
        <taxon>Phenylobacterium</taxon>
    </lineage>
</organism>
<dbReference type="GO" id="GO:0008745">
    <property type="term" value="F:N-acetylmuramoyl-L-alanine amidase activity"/>
    <property type="evidence" value="ECO:0007669"/>
    <property type="project" value="UniProtKB-EC"/>
</dbReference>
<evidence type="ECO:0000259" key="5">
    <source>
        <dbReference type="SMART" id="SM00646"/>
    </source>
</evidence>
<dbReference type="InterPro" id="IPR050695">
    <property type="entry name" value="N-acetylmuramoyl_amidase_3"/>
</dbReference>
<gene>
    <name evidence="6" type="ORF">ABID41_002778</name>
</gene>
<dbReference type="Gene3D" id="3.40.630.40">
    <property type="entry name" value="Zn-dependent exopeptidases"/>
    <property type="match status" value="1"/>
</dbReference>
<reference evidence="6 7" key="1">
    <citation type="submission" date="2024-06" db="EMBL/GenBank/DDBJ databases">
        <title>Genomic Encyclopedia of Type Strains, Phase IV (KMG-IV): sequencing the most valuable type-strain genomes for metagenomic binning, comparative biology and taxonomic classification.</title>
        <authorList>
            <person name="Goeker M."/>
        </authorList>
    </citation>
    <scope>NUCLEOTIDE SEQUENCE [LARGE SCALE GENOMIC DNA]</scope>
    <source>
        <strain evidence="6 7">DSM 17809</strain>
    </source>
</reference>
<evidence type="ECO:0000313" key="7">
    <source>
        <dbReference type="Proteomes" id="UP001549110"/>
    </source>
</evidence>
<evidence type="ECO:0000256" key="2">
    <source>
        <dbReference type="ARBA" id="ARBA00011901"/>
    </source>
</evidence>
<keyword evidence="4" id="KW-0732">Signal</keyword>
<dbReference type="RefSeq" id="WP_331930461.1">
    <property type="nucleotide sequence ID" value="NZ_JBEPLU010000002.1"/>
</dbReference>
<dbReference type="EMBL" id="JBEPLU010000002">
    <property type="protein sequence ID" value="MET3527660.1"/>
    <property type="molecule type" value="Genomic_DNA"/>
</dbReference>
<dbReference type="CDD" id="cd02696">
    <property type="entry name" value="MurNAc-LAA"/>
    <property type="match status" value="1"/>
</dbReference>
<dbReference type="Proteomes" id="UP001549110">
    <property type="component" value="Unassembled WGS sequence"/>
</dbReference>
<accession>A0ABV2EKU6</accession>
<sequence length="387" mass="40765">MLAVAGAVVCCLAAVAGAQAAGTKADVLKVRLGGDRAETRIVIDLDRSATGKVASDGASDRRVVVNMPGVSIDSALQGGGLGLVKAWMVDEGPGGARLRVDLADDAVIKRRFLLPPADGASNYRYVIDLAAKNTSGGVRTAAAGTARFISAPVKPSKAALPLKKVVVIDAGHGGKDPGARGAQGAEKDVTLAAARALKSQLERTGRYKVVMTRDKDVYVDHAVRVQIARRADADLFISLHADSSGSDPTLRGASVYTLADRATGRSAKFVSKDDWFMRAGAGGDRGVSTILLDLTQRMTRNRSATFAEVLLERVSDHQPLLRRSHREAGLAVLLAPDVPAVLLEMGFITNRDDEKTLRDPGRREQLMGSVAVAIDDYFGAGTKLAAF</sequence>